<feature type="signal peptide" evidence="1">
    <location>
        <begin position="1"/>
        <end position="23"/>
    </location>
</feature>
<sequence>MGTQSAWYLKILLVLPIALEVQSRFIDFKPGYEYVYSFEGHSTVKDLGKFIVKAKVSYTNIQNYGHDRQELLLKVHTFNLAPENDPDLKSGELDFSKW</sequence>
<feature type="chain" id="PRO_5036489702" description="Secreted protein" evidence="1">
    <location>
        <begin position="24"/>
        <end position="98"/>
    </location>
</feature>
<organism evidence="2 3">
    <name type="scientific">Magallana gigas</name>
    <name type="common">Pacific oyster</name>
    <name type="synonym">Crassostrea gigas</name>
    <dbReference type="NCBI Taxonomy" id="29159"/>
    <lineage>
        <taxon>Eukaryota</taxon>
        <taxon>Metazoa</taxon>
        <taxon>Spiralia</taxon>
        <taxon>Lophotrochozoa</taxon>
        <taxon>Mollusca</taxon>
        <taxon>Bivalvia</taxon>
        <taxon>Autobranchia</taxon>
        <taxon>Pteriomorphia</taxon>
        <taxon>Ostreida</taxon>
        <taxon>Ostreoidea</taxon>
        <taxon>Ostreidae</taxon>
        <taxon>Magallana</taxon>
    </lineage>
</organism>
<dbReference type="AlphaFoldDB" id="A0A8W8MSL4"/>
<accession>A0A8W8MSL4</accession>
<keyword evidence="3" id="KW-1185">Reference proteome</keyword>
<keyword evidence="1" id="KW-0732">Signal</keyword>
<evidence type="ECO:0000256" key="1">
    <source>
        <dbReference type="SAM" id="SignalP"/>
    </source>
</evidence>
<proteinExistence type="predicted"/>
<dbReference type="Proteomes" id="UP000005408">
    <property type="component" value="Unassembled WGS sequence"/>
</dbReference>
<evidence type="ECO:0008006" key="4">
    <source>
        <dbReference type="Google" id="ProtNLM"/>
    </source>
</evidence>
<evidence type="ECO:0000313" key="3">
    <source>
        <dbReference type="Proteomes" id="UP000005408"/>
    </source>
</evidence>
<protein>
    <recommendedName>
        <fullName evidence="4">Secreted protein</fullName>
    </recommendedName>
</protein>
<dbReference type="EnsemblMetazoa" id="G34900.1">
    <property type="protein sequence ID" value="G34900.1:cds"/>
    <property type="gene ID" value="G34900"/>
</dbReference>
<reference evidence="2" key="1">
    <citation type="submission" date="2022-08" db="UniProtKB">
        <authorList>
            <consortium name="EnsemblMetazoa"/>
        </authorList>
    </citation>
    <scope>IDENTIFICATION</scope>
    <source>
        <strain evidence="2">05x7-T-G4-1.051#20</strain>
    </source>
</reference>
<name>A0A8W8MSL4_MAGGI</name>
<evidence type="ECO:0000313" key="2">
    <source>
        <dbReference type="EnsemblMetazoa" id="G34900.1:cds"/>
    </source>
</evidence>
<dbReference type="OrthoDB" id="6101231at2759"/>